<evidence type="ECO:0000256" key="3">
    <source>
        <dbReference type="ARBA" id="ARBA00022801"/>
    </source>
</evidence>
<feature type="binding site" evidence="5">
    <location>
        <position position="346"/>
    </location>
    <ligand>
        <name>substrate</name>
    </ligand>
</feature>
<keyword evidence="3" id="KW-0378">Hydrolase</keyword>
<keyword evidence="10" id="KW-1185">Reference proteome</keyword>
<dbReference type="PANTHER" id="PTHR12837:SF15">
    <property type="entry name" value="POLY(ADP-RIBOSE) GLYCOHYDROLASE"/>
    <property type="match status" value="1"/>
</dbReference>
<feature type="region of interest" description="Disordered" evidence="6">
    <location>
        <begin position="595"/>
        <end position="620"/>
    </location>
</feature>
<feature type="domain" description="PARG helical" evidence="8">
    <location>
        <begin position="168"/>
        <end position="288"/>
    </location>
</feature>
<evidence type="ECO:0000256" key="5">
    <source>
        <dbReference type="PIRSR" id="PIRSR607724-2"/>
    </source>
</evidence>
<evidence type="ECO:0000313" key="9">
    <source>
        <dbReference type="EMBL" id="CAG5058812.1"/>
    </source>
</evidence>
<reference evidence="9" key="1">
    <citation type="submission" date="2021-04" db="EMBL/GenBank/DDBJ databases">
        <authorList>
            <person name="Tunstrom K."/>
        </authorList>
    </citation>
    <scope>NUCLEOTIDE SEQUENCE</scope>
</reference>
<dbReference type="Proteomes" id="UP000691718">
    <property type="component" value="Unassembled WGS sequence"/>
</dbReference>
<organism evidence="9 10">
    <name type="scientific">Parnassius apollo</name>
    <name type="common">Apollo butterfly</name>
    <name type="synonym">Papilio apollo</name>
    <dbReference type="NCBI Taxonomy" id="110799"/>
    <lineage>
        <taxon>Eukaryota</taxon>
        <taxon>Metazoa</taxon>
        <taxon>Ecdysozoa</taxon>
        <taxon>Arthropoda</taxon>
        <taxon>Hexapoda</taxon>
        <taxon>Insecta</taxon>
        <taxon>Pterygota</taxon>
        <taxon>Neoptera</taxon>
        <taxon>Endopterygota</taxon>
        <taxon>Lepidoptera</taxon>
        <taxon>Glossata</taxon>
        <taxon>Ditrysia</taxon>
        <taxon>Papilionoidea</taxon>
        <taxon>Papilionidae</taxon>
        <taxon>Parnassiinae</taxon>
        <taxon>Parnassini</taxon>
        <taxon>Parnassius</taxon>
        <taxon>Parnassius</taxon>
    </lineage>
</organism>
<dbReference type="EMBL" id="CAJQZP010001686">
    <property type="protein sequence ID" value="CAG5058812.1"/>
    <property type="molecule type" value="Genomic_DNA"/>
</dbReference>
<evidence type="ECO:0000259" key="7">
    <source>
        <dbReference type="Pfam" id="PF05028"/>
    </source>
</evidence>
<dbReference type="PANTHER" id="PTHR12837">
    <property type="entry name" value="POLY ADP-RIBOSE GLYCOHYDROLASE"/>
    <property type="match status" value="1"/>
</dbReference>
<feature type="active site" evidence="4">
    <location>
        <position position="329"/>
    </location>
</feature>
<name>A0A8S3YBH1_PARAO</name>
<dbReference type="Pfam" id="PF20811">
    <property type="entry name" value="PARG_cat_N"/>
    <property type="match status" value="1"/>
</dbReference>
<gene>
    <name evidence="9" type="ORF">PAPOLLO_LOCUS27718</name>
</gene>
<dbReference type="GO" id="GO:0005634">
    <property type="term" value="C:nucleus"/>
    <property type="evidence" value="ECO:0007669"/>
    <property type="project" value="TreeGrafter"/>
</dbReference>
<comment type="similarity">
    <text evidence="1">Belongs to the poly(ADP-ribose) glycohydrolase family.</text>
</comment>
<evidence type="ECO:0000256" key="2">
    <source>
        <dbReference type="ARBA" id="ARBA00012255"/>
    </source>
</evidence>
<dbReference type="EC" id="3.2.1.143" evidence="2"/>
<proteinExistence type="inferred from homology"/>
<feature type="binding site" evidence="5">
    <location>
        <position position="387"/>
    </location>
    <ligand>
        <name>substrate</name>
    </ligand>
</feature>
<dbReference type="GO" id="GO:0006282">
    <property type="term" value="P:regulation of DNA repair"/>
    <property type="evidence" value="ECO:0007669"/>
    <property type="project" value="InterPro"/>
</dbReference>
<protein>
    <recommendedName>
        <fullName evidence="2">poly(ADP-ribose) glycohydrolase</fullName>
        <ecNumber evidence="2">3.2.1.143</ecNumber>
    </recommendedName>
</protein>
<feature type="active site" evidence="4">
    <location>
        <position position="348"/>
    </location>
</feature>
<dbReference type="InterPro" id="IPR048362">
    <property type="entry name" value="PARG_helical"/>
</dbReference>
<evidence type="ECO:0000256" key="4">
    <source>
        <dbReference type="PIRSR" id="PIRSR607724-1"/>
    </source>
</evidence>
<dbReference type="Pfam" id="PF05028">
    <property type="entry name" value="PARG_cat_C"/>
    <property type="match status" value="1"/>
</dbReference>
<evidence type="ECO:0000256" key="6">
    <source>
        <dbReference type="SAM" id="MobiDB-lite"/>
    </source>
</evidence>
<dbReference type="OrthoDB" id="1937899at2759"/>
<dbReference type="AlphaFoldDB" id="A0A8S3YBH1"/>
<dbReference type="GO" id="GO:0005975">
    <property type="term" value="P:carbohydrate metabolic process"/>
    <property type="evidence" value="ECO:0007669"/>
    <property type="project" value="InterPro"/>
</dbReference>
<feature type="compositionally biased region" description="Basic and acidic residues" evidence="6">
    <location>
        <begin position="596"/>
        <end position="620"/>
    </location>
</feature>
<evidence type="ECO:0000259" key="8">
    <source>
        <dbReference type="Pfam" id="PF20811"/>
    </source>
</evidence>
<accession>A0A8S3YBH1</accession>
<dbReference type="GO" id="GO:1990966">
    <property type="term" value="P:ATP generation from poly-ADP-D-ribose"/>
    <property type="evidence" value="ECO:0007669"/>
    <property type="project" value="TreeGrafter"/>
</dbReference>
<dbReference type="InterPro" id="IPR046372">
    <property type="entry name" value="PARG_cat_C"/>
</dbReference>
<dbReference type="GO" id="GO:0009225">
    <property type="term" value="P:nucleotide-sugar metabolic process"/>
    <property type="evidence" value="ECO:0007669"/>
    <property type="project" value="TreeGrafter"/>
</dbReference>
<feature type="active site" evidence="4">
    <location>
        <position position="347"/>
    </location>
</feature>
<dbReference type="InterPro" id="IPR007724">
    <property type="entry name" value="Poly_GlycHdrlase"/>
</dbReference>
<comment type="caution">
    <text evidence="9">The sequence shown here is derived from an EMBL/GenBank/DDBJ whole genome shotgun (WGS) entry which is preliminary data.</text>
</comment>
<evidence type="ECO:0000256" key="1">
    <source>
        <dbReference type="ARBA" id="ARBA00009545"/>
    </source>
</evidence>
<feature type="binding site" evidence="5">
    <location>
        <position position="332"/>
    </location>
    <ligand>
        <name>substrate</name>
    </ligand>
</feature>
<dbReference type="GO" id="GO:0004649">
    <property type="term" value="F:poly(ADP-ribose) glycohydrolase activity"/>
    <property type="evidence" value="ECO:0007669"/>
    <property type="project" value="UniProtKB-EC"/>
</dbReference>
<evidence type="ECO:0000313" key="10">
    <source>
        <dbReference type="Proteomes" id="UP000691718"/>
    </source>
</evidence>
<feature type="domain" description="PARG catalytic Macro" evidence="7">
    <location>
        <begin position="297"/>
        <end position="502"/>
    </location>
</feature>
<sequence length="707" mass="79931">MFVFCVCVKNVKAINHCFKKSYLHIGRKLIMSHSNDWKGAPLSMIYGSETPWGAPEFPPVQPGHNHAVLYHIPSNGVLAEDRPPKPQIGQDRWDQHHVRLPCSKQSLYPVPDNKGGSRLRKRWAIIENALKRPIQNSEELANAILAYNTKFKSRWKFRALHRLFNECLEEDESQYFFNVTLPDIIKLALDLPTLVQAPIPLLKQHKNISVSLSQQQIASLLANAFFCTFPRRNSMKQDSEYASYPFINFNSLYEASPSDDVIEKLKCICHYFRRVCTKVPVGVVTFTRRSVPPRSLPQWAESTLPIATLPLHVDSNNTIEEADGLIQLDFANKYLGGGVLGHGCVQEEIRFVICPELMVSMLFTEVLRPNEAVMIIGGERYSRYVGYGHTFEWAGEWRDTAPRDCSGRRRVALLALDALQNGEQRECSPQGLARDLNKAWVGFSFNTDSENEGMNFPGIATGNWGCGAFGGTPQLKSLLQIMACAQSRRPIAYYTFKDSKLRDEIINIYSQLVKHNVTVGQLYKLLVQFCNENLPSSCLNSFLLQMLKDDASSTTLKMESTNTEAAECLKITDMLENELLDSPDVFSVDITMDEDNNSKEHLDSSNKNFEQKEQTQDKMAEDNKMADTNLTEQSNQTSRLFQEMEKLDEGNGSLNLNSAHSLSFGFMAETNCSDGAMDADKIQMDMSEGVKKIISRKITDYFSKKLI</sequence>
<dbReference type="GO" id="GO:0005737">
    <property type="term" value="C:cytoplasm"/>
    <property type="evidence" value="ECO:0007669"/>
    <property type="project" value="TreeGrafter"/>
</dbReference>